<organism evidence="1">
    <name type="scientific">Cuerna arida</name>
    <dbReference type="NCBI Taxonomy" id="1464854"/>
    <lineage>
        <taxon>Eukaryota</taxon>
        <taxon>Metazoa</taxon>
        <taxon>Ecdysozoa</taxon>
        <taxon>Arthropoda</taxon>
        <taxon>Hexapoda</taxon>
        <taxon>Insecta</taxon>
        <taxon>Pterygota</taxon>
        <taxon>Neoptera</taxon>
        <taxon>Paraneoptera</taxon>
        <taxon>Hemiptera</taxon>
        <taxon>Auchenorrhyncha</taxon>
        <taxon>Membracoidea</taxon>
        <taxon>Cicadellidae</taxon>
        <taxon>Cicadellinae</taxon>
        <taxon>Proconiini</taxon>
        <taxon>Cuerna</taxon>
    </lineage>
</organism>
<reference evidence="1" key="1">
    <citation type="submission" date="2015-11" db="EMBL/GenBank/DDBJ databases">
        <title>De novo transcriptome assembly of four potential Pierce s Disease insect vectors from Arizona vineyards.</title>
        <authorList>
            <person name="Tassone E.E."/>
        </authorList>
    </citation>
    <scope>NUCLEOTIDE SEQUENCE</scope>
</reference>
<name>A0A1B6GA58_9HEMI</name>
<feature type="non-terminal residue" evidence="1">
    <location>
        <position position="1"/>
    </location>
</feature>
<sequence length="128" mass="14967">LVTLCSYNASDHPLVKLSESVLQIYECPELRKSEDLLNAAKDYLYDLINLKESAKQEKAKSLKHLKEIYLEGNPPLHLRNIPWGKLIEEYEWNATHMSEFQDIIADTRSVWNECLIQLEKHKQSDEII</sequence>
<proteinExistence type="predicted"/>
<accession>A0A1B6GA58</accession>
<gene>
    <name evidence="1" type="ORF">g.48257</name>
</gene>
<evidence type="ECO:0000313" key="1">
    <source>
        <dbReference type="EMBL" id="JAS59312.1"/>
    </source>
</evidence>
<dbReference type="EMBL" id="GECZ01010457">
    <property type="protein sequence ID" value="JAS59312.1"/>
    <property type="molecule type" value="Transcribed_RNA"/>
</dbReference>
<protein>
    <submittedName>
        <fullName evidence="1">Uncharacterized protein</fullName>
    </submittedName>
</protein>
<dbReference type="AlphaFoldDB" id="A0A1B6GA58"/>